<dbReference type="Pfam" id="PF00106">
    <property type="entry name" value="adh_short"/>
    <property type="match status" value="1"/>
</dbReference>
<dbReference type="PANTHER" id="PTHR43639">
    <property type="entry name" value="OXIDOREDUCTASE, SHORT-CHAIN DEHYDROGENASE/REDUCTASE FAMILY (AFU_ORTHOLOGUE AFUA_5G02870)"/>
    <property type="match status" value="1"/>
</dbReference>
<accession>A0AA45CR87</accession>
<dbReference type="InterPro" id="IPR002347">
    <property type="entry name" value="SDR_fam"/>
</dbReference>
<dbReference type="InterPro" id="IPR036291">
    <property type="entry name" value="NAD(P)-bd_dom_sf"/>
</dbReference>
<dbReference type="EMBL" id="NSIW01000023">
    <property type="protein sequence ID" value="PZD55329.1"/>
    <property type="molecule type" value="Genomic_DNA"/>
</dbReference>
<evidence type="ECO:0000256" key="3">
    <source>
        <dbReference type="RuleBase" id="RU000363"/>
    </source>
</evidence>
<evidence type="ECO:0008006" key="6">
    <source>
        <dbReference type="Google" id="ProtNLM"/>
    </source>
</evidence>
<dbReference type="RefSeq" id="WP_110981549.1">
    <property type="nucleotide sequence ID" value="NZ_CAJHJQ010000020.1"/>
</dbReference>
<dbReference type="Gene3D" id="3.40.50.720">
    <property type="entry name" value="NAD(P)-binding Rossmann-like Domain"/>
    <property type="match status" value="1"/>
</dbReference>
<reference evidence="4 5" key="1">
    <citation type="submission" date="2017-08" db="EMBL/GenBank/DDBJ databases">
        <title>Streptococcus salivarius strain HS0302 Genome.</title>
        <authorList>
            <person name="Smith J."/>
            <person name="Deng P."/>
            <person name="Geng M."/>
        </authorList>
    </citation>
    <scope>NUCLEOTIDE SEQUENCE [LARGE SCALE GENOMIC DNA]</scope>
    <source>
        <strain evidence="4 5">HS0302</strain>
    </source>
</reference>
<organism evidence="4 5">
    <name type="scientific">Streptococcus salivarius</name>
    <dbReference type="NCBI Taxonomy" id="1304"/>
    <lineage>
        <taxon>Bacteria</taxon>
        <taxon>Bacillati</taxon>
        <taxon>Bacillota</taxon>
        <taxon>Bacilli</taxon>
        <taxon>Lactobacillales</taxon>
        <taxon>Streptococcaceae</taxon>
        <taxon>Streptococcus</taxon>
    </lineage>
</organism>
<evidence type="ECO:0000313" key="5">
    <source>
        <dbReference type="Proteomes" id="UP000248776"/>
    </source>
</evidence>
<protein>
    <recommendedName>
        <fullName evidence="6">SDR family oxidoreductase</fullName>
    </recommendedName>
</protein>
<keyword evidence="2" id="KW-0560">Oxidoreductase</keyword>
<name>A0AA45CR87_STRSL</name>
<evidence type="ECO:0000256" key="2">
    <source>
        <dbReference type="ARBA" id="ARBA00023002"/>
    </source>
</evidence>
<comment type="similarity">
    <text evidence="1 3">Belongs to the short-chain dehydrogenases/reductases (SDR) family.</text>
</comment>
<dbReference type="CDD" id="cd05233">
    <property type="entry name" value="SDR_c"/>
    <property type="match status" value="1"/>
</dbReference>
<proteinExistence type="inferred from homology"/>
<dbReference type="GO" id="GO:0016491">
    <property type="term" value="F:oxidoreductase activity"/>
    <property type="evidence" value="ECO:0007669"/>
    <property type="project" value="UniProtKB-KW"/>
</dbReference>
<comment type="caution">
    <text evidence="4">The sequence shown here is derived from an EMBL/GenBank/DDBJ whole genome shotgun (WGS) entry which is preliminary data.</text>
</comment>
<dbReference type="PRINTS" id="PR00080">
    <property type="entry name" value="SDRFAMILY"/>
</dbReference>
<dbReference type="Proteomes" id="UP000248776">
    <property type="component" value="Unassembled WGS sequence"/>
</dbReference>
<dbReference type="PANTHER" id="PTHR43639:SF1">
    <property type="entry name" value="SHORT-CHAIN DEHYDROGENASE_REDUCTASE FAMILY PROTEIN"/>
    <property type="match status" value="1"/>
</dbReference>
<dbReference type="PRINTS" id="PR00081">
    <property type="entry name" value="GDHRDH"/>
</dbReference>
<evidence type="ECO:0000313" key="4">
    <source>
        <dbReference type="EMBL" id="PZD55329.1"/>
    </source>
</evidence>
<dbReference type="AlphaFoldDB" id="A0AA45CR87"/>
<dbReference type="SUPFAM" id="SSF51735">
    <property type="entry name" value="NAD(P)-binding Rossmann-fold domains"/>
    <property type="match status" value="1"/>
</dbReference>
<gene>
    <name evidence="4" type="ORF">CKU37_11275</name>
</gene>
<evidence type="ECO:0000256" key="1">
    <source>
        <dbReference type="ARBA" id="ARBA00006484"/>
    </source>
</evidence>
<sequence>MKTVLITGVNKGFGLALTKKFLYEGWRVIGTTRNQNEDLMELKDYYKEKFEISFMDLEREESIRTFIDSIKVDKIDALINNAATSMGVGPIYDFSSDTSRIFQINVISYMLLVSLLFRKRFLQKEASIVNVTSNAAFKPLNYLGLYCISKSAFESYTRSLALELKEYGIRVNSVGISAQTDLYLEHATQKAELGYTKTIDRIKKGEQLPDPKLCVDATYFLASNSSLHITGQHIESNSMDIWL</sequence>